<comment type="similarity">
    <text evidence="5 7">Belongs to the NusG family.</text>
</comment>
<dbReference type="InterPro" id="IPR043425">
    <property type="entry name" value="NusG-like"/>
</dbReference>
<evidence type="ECO:0000256" key="1">
    <source>
        <dbReference type="ARBA" id="ARBA00022472"/>
    </source>
</evidence>
<proteinExistence type="inferred from homology"/>
<accession>C0VYZ6</accession>
<feature type="domain" description="KOW" evidence="9">
    <location>
        <begin position="190"/>
        <end position="217"/>
    </location>
</feature>
<keyword evidence="1 5" id="KW-0806">Transcription termination</keyword>
<evidence type="ECO:0000313" key="10">
    <source>
        <dbReference type="EMBL" id="EEH64649.1"/>
    </source>
</evidence>
<dbReference type="PANTHER" id="PTHR30265">
    <property type="entry name" value="RHO-INTERACTING TRANSCRIPTION TERMINATION FACTOR NUSG"/>
    <property type="match status" value="1"/>
</dbReference>
<dbReference type="InterPro" id="IPR005824">
    <property type="entry name" value="KOW"/>
</dbReference>
<dbReference type="InterPro" id="IPR001062">
    <property type="entry name" value="Transcrpt_antiterm_NusG"/>
</dbReference>
<dbReference type="GO" id="GO:0006354">
    <property type="term" value="P:DNA-templated transcription elongation"/>
    <property type="evidence" value="ECO:0007669"/>
    <property type="project" value="UniProtKB-UniRule"/>
</dbReference>
<dbReference type="GO" id="GO:0005829">
    <property type="term" value="C:cytosol"/>
    <property type="evidence" value="ECO:0007669"/>
    <property type="project" value="UniProtKB-ARBA"/>
</dbReference>
<evidence type="ECO:0000256" key="7">
    <source>
        <dbReference type="RuleBase" id="RU000538"/>
    </source>
</evidence>
<dbReference type="STRING" id="525245.HMPREF0044_0386"/>
<dbReference type="AlphaFoldDB" id="C0VYZ6"/>
<evidence type="ECO:0000259" key="9">
    <source>
        <dbReference type="SMART" id="SM00739"/>
    </source>
</evidence>
<keyword evidence="4 5" id="KW-0804">Transcription</keyword>
<protein>
    <recommendedName>
        <fullName evidence="5 6">Transcription termination/antitermination protein NusG</fullName>
    </recommendedName>
</protein>
<keyword evidence="3 5" id="KW-0805">Transcription regulation</keyword>
<comment type="function">
    <text evidence="5 7">Participates in transcription elongation, termination and antitermination.</text>
</comment>
<dbReference type="CDD" id="cd09891">
    <property type="entry name" value="NGN_Bact_1"/>
    <property type="match status" value="1"/>
</dbReference>
<evidence type="ECO:0000256" key="6">
    <source>
        <dbReference type="NCBIfam" id="TIGR00922"/>
    </source>
</evidence>
<dbReference type="NCBIfam" id="TIGR00922">
    <property type="entry name" value="nusG"/>
    <property type="match status" value="1"/>
</dbReference>
<evidence type="ECO:0000256" key="4">
    <source>
        <dbReference type="ARBA" id="ARBA00023163"/>
    </source>
</evidence>
<evidence type="ECO:0000256" key="2">
    <source>
        <dbReference type="ARBA" id="ARBA00022814"/>
    </source>
</evidence>
<name>C0VYZ6_9ACTO</name>
<dbReference type="GO" id="GO:0031564">
    <property type="term" value="P:transcription antitermination"/>
    <property type="evidence" value="ECO:0007669"/>
    <property type="project" value="UniProtKB-UniRule"/>
</dbReference>
<dbReference type="SUPFAM" id="SSF50104">
    <property type="entry name" value="Translation proteins SH3-like domain"/>
    <property type="match status" value="1"/>
</dbReference>
<dbReference type="EMBL" id="ACFG01000004">
    <property type="protein sequence ID" value="EEH64649.1"/>
    <property type="molecule type" value="Genomic_DNA"/>
</dbReference>
<reference evidence="10 11" key="1">
    <citation type="submission" date="2009-01" db="EMBL/GenBank/DDBJ databases">
        <authorList>
            <person name="Qin X."/>
            <person name="Bachman B."/>
            <person name="Battles P."/>
            <person name="Bell A."/>
            <person name="Bess C."/>
            <person name="Bickham C."/>
            <person name="Chaboub L."/>
            <person name="Chen D."/>
            <person name="Coyle M."/>
            <person name="Deiros D.R."/>
            <person name="Dinh H."/>
            <person name="Forbes L."/>
            <person name="Fowler G."/>
            <person name="Francisco L."/>
            <person name="Fu Q."/>
            <person name="Gubbala S."/>
            <person name="Hale W."/>
            <person name="Han Y."/>
            <person name="Hemphill L."/>
            <person name="Highlander S.K."/>
            <person name="Hirani K."/>
            <person name="Hogues M."/>
            <person name="Jackson L."/>
            <person name="Jakkamsetti A."/>
            <person name="Javaid M."/>
            <person name="Jiang H."/>
            <person name="Korchina V."/>
            <person name="Kovar C."/>
            <person name="Lara F."/>
            <person name="Lee S."/>
            <person name="Mata R."/>
            <person name="Mathew T."/>
            <person name="Moen C."/>
            <person name="Morales K."/>
            <person name="Munidasa M."/>
            <person name="Nazareth L."/>
            <person name="Ngo R."/>
            <person name="Nguyen L."/>
            <person name="Okwuonu G."/>
            <person name="Ongeri F."/>
            <person name="Patil S."/>
            <person name="Petrosino J."/>
            <person name="Pham C."/>
            <person name="Pham P."/>
            <person name="Pu L.-L."/>
            <person name="Puazo M."/>
            <person name="Raj R."/>
            <person name="Reid J."/>
            <person name="Rouhana J."/>
            <person name="Saada N."/>
            <person name="Shang Y."/>
            <person name="Simmons D."/>
            <person name="Thornton R."/>
            <person name="Warren J."/>
            <person name="Weissenberger G."/>
            <person name="Zhang J."/>
            <person name="Zhang L."/>
            <person name="Zhou C."/>
            <person name="Zhu D."/>
            <person name="Muzny D."/>
            <person name="Worley K."/>
            <person name="Gibbs R."/>
        </authorList>
    </citation>
    <scope>NUCLEOTIDE SEQUENCE [LARGE SCALE GENOMIC DNA]</scope>
    <source>
        <strain evidence="10 11">DSM 15436</strain>
    </source>
</reference>
<feature type="domain" description="NusG-like N-terminal" evidence="8">
    <location>
        <begin position="61"/>
        <end position="169"/>
    </location>
</feature>
<organism evidence="10 11">
    <name type="scientific">Gleimia coleocanis DSM 15436</name>
    <dbReference type="NCBI Taxonomy" id="525245"/>
    <lineage>
        <taxon>Bacteria</taxon>
        <taxon>Bacillati</taxon>
        <taxon>Actinomycetota</taxon>
        <taxon>Actinomycetes</taxon>
        <taxon>Actinomycetales</taxon>
        <taxon>Actinomycetaceae</taxon>
        <taxon>Gleimia</taxon>
    </lineage>
</organism>
<dbReference type="GO" id="GO:0006353">
    <property type="term" value="P:DNA-templated transcription termination"/>
    <property type="evidence" value="ECO:0007669"/>
    <property type="project" value="UniProtKB-UniRule"/>
</dbReference>
<sequence>MSNEFDAEETFVPTEEVAETALVEETAAQTLAEAETAAEIIPEPAEMDIVATKRAELMEQLGDWYVIHTYSGHERRVKANLEQRIQTQNMENFIFEAEVPMETVTELTKSGKKTVERPRIPGYVIVRTIMTEASWRVVKDTPAVLGFVGDAQNPVPLSIDEVVSLLAPMWEASALKKAAATEIITAPAITFEIGESVTVVDGPFESMEATVTEIDAAHRKLTVSILIFERETPIELNFDQVKKLS</sequence>
<dbReference type="PRINTS" id="PR00338">
    <property type="entry name" value="NUSGTNSCPFCT"/>
</dbReference>
<gene>
    <name evidence="5 10" type="primary">nusG</name>
    <name evidence="10" type="ORF">HMPREF0044_0386</name>
</gene>
<dbReference type="FunFam" id="2.30.30.30:FF:000002">
    <property type="entry name" value="Transcription termination/antitermination factor NusG"/>
    <property type="match status" value="1"/>
</dbReference>
<evidence type="ECO:0000256" key="5">
    <source>
        <dbReference type="HAMAP-Rule" id="MF_00948"/>
    </source>
</evidence>
<dbReference type="InterPro" id="IPR006645">
    <property type="entry name" value="NGN-like_dom"/>
</dbReference>
<dbReference type="InterPro" id="IPR047050">
    <property type="entry name" value="NGN"/>
</dbReference>
<dbReference type="InterPro" id="IPR008991">
    <property type="entry name" value="Translation_prot_SH3-like_sf"/>
</dbReference>
<keyword evidence="2 5" id="KW-0889">Transcription antitermination</keyword>
<dbReference type="InterPro" id="IPR014722">
    <property type="entry name" value="Rib_uL2_dom2"/>
</dbReference>
<dbReference type="CDD" id="cd06091">
    <property type="entry name" value="KOW_NusG"/>
    <property type="match status" value="1"/>
</dbReference>
<dbReference type="HAMAP" id="MF_00948">
    <property type="entry name" value="NusG"/>
    <property type="match status" value="1"/>
</dbReference>
<dbReference type="Proteomes" id="UP000010301">
    <property type="component" value="Unassembled WGS sequence"/>
</dbReference>
<dbReference type="SMART" id="SM00739">
    <property type="entry name" value="KOW"/>
    <property type="match status" value="1"/>
</dbReference>
<dbReference type="SUPFAM" id="SSF82679">
    <property type="entry name" value="N-utilization substance G protein NusG, N-terminal domain"/>
    <property type="match status" value="1"/>
</dbReference>
<dbReference type="HOGENOM" id="CLU_067287_0_2_11"/>
<dbReference type="RefSeq" id="WP_006547383.1">
    <property type="nucleotide sequence ID" value="NZ_DS999545.1"/>
</dbReference>
<dbReference type="GO" id="GO:0032784">
    <property type="term" value="P:regulation of DNA-templated transcription elongation"/>
    <property type="evidence" value="ECO:0007669"/>
    <property type="project" value="InterPro"/>
</dbReference>
<dbReference type="Gene3D" id="2.30.30.30">
    <property type="match status" value="1"/>
</dbReference>
<dbReference type="PANTHER" id="PTHR30265:SF2">
    <property type="entry name" value="TRANSCRIPTION TERMINATION_ANTITERMINATION PROTEIN NUSG"/>
    <property type="match status" value="1"/>
</dbReference>
<evidence type="ECO:0000259" key="8">
    <source>
        <dbReference type="SMART" id="SM00738"/>
    </source>
</evidence>
<dbReference type="Gene3D" id="3.30.70.940">
    <property type="entry name" value="NusG, N-terminal domain"/>
    <property type="match status" value="1"/>
</dbReference>
<dbReference type="Pfam" id="PF02357">
    <property type="entry name" value="NusG"/>
    <property type="match status" value="1"/>
</dbReference>
<dbReference type="InterPro" id="IPR036735">
    <property type="entry name" value="NGN_dom_sf"/>
</dbReference>
<evidence type="ECO:0000256" key="3">
    <source>
        <dbReference type="ARBA" id="ARBA00023015"/>
    </source>
</evidence>
<dbReference type="SMART" id="SM00738">
    <property type="entry name" value="NGN"/>
    <property type="match status" value="1"/>
</dbReference>
<evidence type="ECO:0000313" key="11">
    <source>
        <dbReference type="Proteomes" id="UP000010301"/>
    </source>
</evidence>
<comment type="caution">
    <text evidence="10">The sequence shown here is derived from an EMBL/GenBank/DDBJ whole genome shotgun (WGS) entry which is preliminary data.</text>
</comment>
<dbReference type="eggNOG" id="COG0250">
    <property type="taxonomic scope" value="Bacteria"/>
</dbReference>
<keyword evidence="11" id="KW-1185">Reference proteome</keyword>